<dbReference type="RefSeq" id="WP_148907154.1">
    <property type="nucleotide sequence ID" value="NZ_VNHX01000001.1"/>
</dbReference>
<reference evidence="1 2" key="1">
    <citation type="submission" date="2019-07" db="EMBL/GenBank/DDBJ databases">
        <title>Genomic Encyclopedia of Archaeal and Bacterial Type Strains, Phase II (KMG-II): from individual species to whole genera.</title>
        <authorList>
            <person name="Goeker M."/>
        </authorList>
    </citation>
    <scope>NUCLEOTIDE SEQUENCE [LARGE SCALE GENOMIC DNA]</scope>
    <source>
        <strain evidence="1 2">DSM 18850</strain>
    </source>
</reference>
<evidence type="ECO:0000313" key="2">
    <source>
        <dbReference type="Proteomes" id="UP000325105"/>
    </source>
</evidence>
<dbReference type="EMBL" id="VNHX01000001">
    <property type="protein sequence ID" value="TYP98596.1"/>
    <property type="molecule type" value="Genomic_DNA"/>
</dbReference>
<keyword evidence="2" id="KW-1185">Reference proteome</keyword>
<accession>A0A5S5DUB1</accession>
<protein>
    <submittedName>
        <fullName evidence="1">Uncharacterized protein</fullName>
    </submittedName>
</protein>
<sequence length="155" mass="17027">MEKILLTFGTRPFAQRLGNMLSSQYTCYYGSSEPFPDLLLRQRYSRIPTAANPVFVHEVLKTCLDKGCTFVLPLGETELGPLAEARVLFEEYGIAVLVPQDWEHMAVLSDPRADVDVRILRGGIDMITGRSAAADGFSGAVVLSDSEEELAICVV</sequence>
<comment type="caution">
    <text evidence="1">The sequence shown here is derived from an EMBL/GenBank/DDBJ whole genome shotgun (WGS) entry which is preliminary data.</text>
</comment>
<dbReference type="AlphaFoldDB" id="A0A5S5DUB1"/>
<dbReference type="Gene3D" id="3.40.50.20">
    <property type="match status" value="1"/>
</dbReference>
<name>A0A5S5DUB1_9SPHI</name>
<evidence type="ECO:0000313" key="1">
    <source>
        <dbReference type="EMBL" id="TYP98596.1"/>
    </source>
</evidence>
<gene>
    <name evidence="1" type="ORF">BC792_101254</name>
</gene>
<organism evidence="1 2">
    <name type="scientific">Sphingobacterium allocomposti</name>
    <dbReference type="NCBI Taxonomy" id="415956"/>
    <lineage>
        <taxon>Bacteria</taxon>
        <taxon>Pseudomonadati</taxon>
        <taxon>Bacteroidota</taxon>
        <taxon>Sphingobacteriia</taxon>
        <taxon>Sphingobacteriales</taxon>
        <taxon>Sphingobacteriaceae</taxon>
        <taxon>Sphingobacterium</taxon>
    </lineage>
</organism>
<dbReference type="Proteomes" id="UP000325105">
    <property type="component" value="Unassembled WGS sequence"/>
</dbReference>
<proteinExistence type="predicted"/>
<dbReference type="OrthoDB" id="707775at2"/>